<reference evidence="8 9" key="1">
    <citation type="submission" date="2015-01" db="EMBL/GenBank/DDBJ databases">
        <title>Genome sequencing of Jeotgalibacillus soli.</title>
        <authorList>
            <person name="Goh K.M."/>
            <person name="Chan K.-G."/>
            <person name="Yaakop A.S."/>
            <person name="Ee R."/>
            <person name="Gan H.M."/>
            <person name="Chan C.S."/>
        </authorList>
    </citation>
    <scope>NUCLEOTIDE SEQUENCE [LARGE SCALE GENOMIC DNA]</scope>
    <source>
        <strain evidence="8 9">P9</strain>
    </source>
</reference>
<keyword evidence="6" id="KW-0411">Iron-sulfur</keyword>
<evidence type="ECO:0000259" key="7">
    <source>
        <dbReference type="PROSITE" id="PS51918"/>
    </source>
</evidence>
<evidence type="ECO:0000256" key="4">
    <source>
        <dbReference type="ARBA" id="ARBA00022723"/>
    </source>
</evidence>
<keyword evidence="5" id="KW-0408">Iron</keyword>
<evidence type="ECO:0000256" key="1">
    <source>
        <dbReference type="ARBA" id="ARBA00001966"/>
    </source>
</evidence>
<dbReference type="GO" id="GO:0051539">
    <property type="term" value="F:4 iron, 4 sulfur cluster binding"/>
    <property type="evidence" value="ECO:0007669"/>
    <property type="project" value="UniProtKB-KW"/>
</dbReference>
<dbReference type="AlphaFoldDB" id="A0A0C2R0S8"/>
<feature type="domain" description="Radical SAM core" evidence="7">
    <location>
        <begin position="26"/>
        <end position="267"/>
    </location>
</feature>
<keyword evidence="3" id="KW-0949">S-adenosyl-L-methionine</keyword>
<dbReference type="PANTHER" id="PTHR11135:SF1">
    <property type="entry name" value="PROTEIN YHCC"/>
    <property type="match status" value="1"/>
</dbReference>
<sequence length="322" mass="37016">MTQSNPFPFAMDNKRYHTWNYHLRNHFGHKVFKVALDGGFDCPNRDGTVAHGGCTFCSAAGSGDFSGNRVDPLEKQFNDIKERMHRKWKDGKYMAYFQAFTNTHAPVEVLREKYEAVLKLDDVVGLSIATRPDCLPNDVVDYLAELNERTYLWVELGLQTVHESTATMINRAHDFECYKEGVQKLRERGIRVCSHIINGLPKEDYGMMMETAKAVAALDVQGIKIHLLHLLKGTPMVKQYEKGMLEFLSQDDYVKLVCDQLEILPQEMIIHRITGDGPINLMVGPMWSVNKWEVLTDIDRELIRRESYQGKLYNRKEVTTNP</sequence>
<dbReference type="PATRIC" id="fig|889306.3.peg.3760"/>
<evidence type="ECO:0000313" key="8">
    <source>
        <dbReference type="EMBL" id="KIL43920.1"/>
    </source>
</evidence>
<dbReference type="InterPro" id="IPR006638">
    <property type="entry name" value="Elp3/MiaA/NifB-like_rSAM"/>
</dbReference>
<dbReference type="GO" id="GO:0003824">
    <property type="term" value="F:catalytic activity"/>
    <property type="evidence" value="ECO:0007669"/>
    <property type="project" value="InterPro"/>
</dbReference>
<dbReference type="PANTHER" id="PTHR11135">
    <property type="entry name" value="HISTONE ACETYLTRANSFERASE-RELATED"/>
    <property type="match status" value="1"/>
</dbReference>
<dbReference type="Pfam" id="PF04055">
    <property type="entry name" value="Radical_SAM"/>
    <property type="match status" value="1"/>
</dbReference>
<dbReference type="RefSeq" id="WP_041090873.1">
    <property type="nucleotide sequence ID" value="NZ_JXRP01000020.1"/>
</dbReference>
<gene>
    <name evidence="8" type="ORF">KP78_37440</name>
</gene>
<dbReference type="GO" id="GO:0046872">
    <property type="term" value="F:metal ion binding"/>
    <property type="evidence" value="ECO:0007669"/>
    <property type="project" value="UniProtKB-KW"/>
</dbReference>
<proteinExistence type="predicted"/>
<dbReference type="InterPro" id="IPR007197">
    <property type="entry name" value="rSAM"/>
</dbReference>
<organism evidence="8 9">
    <name type="scientific">Jeotgalibacillus soli</name>
    <dbReference type="NCBI Taxonomy" id="889306"/>
    <lineage>
        <taxon>Bacteria</taxon>
        <taxon>Bacillati</taxon>
        <taxon>Bacillota</taxon>
        <taxon>Bacilli</taxon>
        <taxon>Bacillales</taxon>
        <taxon>Caryophanaceae</taxon>
        <taxon>Jeotgalibacillus</taxon>
    </lineage>
</organism>
<dbReference type="OrthoDB" id="9801689at2"/>
<dbReference type="SFLD" id="SFLDG01086">
    <property type="entry name" value="elongater_protein-like"/>
    <property type="match status" value="1"/>
</dbReference>
<dbReference type="InterPro" id="IPR013785">
    <property type="entry name" value="Aldolase_TIM"/>
</dbReference>
<dbReference type="EMBL" id="JXRP01000020">
    <property type="protein sequence ID" value="KIL43920.1"/>
    <property type="molecule type" value="Genomic_DNA"/>
</dbReference>
<comment type="cofactor">
    <cofactor evidence="1">
        <name>[4Fe-4S] cluster</name>
        <dbReference type="ChEBI" id="CHEBI:49883"/>
    </cofactor>
</comment>
<dbReference type="InterPro" id="IPR039661">
    <property type="entry name" value="ELP3"/>
</dbReference>
<evidence type="ECO:0000256" key="5">
    <source>
        <dbReference type="ARBA" id="ARBA00023004"/>
    </source>
</evidence>
<dbReference type="SFLD" id="SFLDS00029">
    <property type="entry name" value="Radical_SAM"/>
    <property type="match status" value="1"/>
</dbReference>
<dbReference type="PROSITE" id="PS51918">
    <property type="entry name" value="RADICAL_SAM"/>
    <property type="match status" value="1"/>
</dbReference>
<dbReference type="STRING" id="889306.KP78_37440"/>
<dbReference type="CDD" id="cd01335">
    <property type="entry name" value="Radical_SAM"/>
    <property type="match status" value="1"/>
</dbReference>
<dbReference type="SFLD" id="SFLDG01091">
    <property type="entry name" value="uncharacterized_CHP01210-like"/>
    <property type="match status" value="1"/>
</dbReference>
<dbReference type="Pfam" id="PF16199">
    <property type="entry name" value="Radical_SAM_C"/>
    <property type="match status" value="1"/>
</dbReference>
<dbReference type="InterPro" id="IPR032432">
    <property type="entry name" value="Radical_SAM_C"/>
</dbReference>
<dbReference type="InterPro" id="IPR005911">
    <property type="entry name" value="YhcC-like"/>
</dbReference>
<dbReference type="Gene3D" id="3.20.20.70">
    <property type="entry name" value="Aldolase class I"/>
    <property type="match status" value="1"/>
</dbReference>
<dbReference type="SMART" id="SM00729">
    <property type="entry name" value="Elp3"/>
    <property type="match status" value="1"/>
</dbReference>
<keyword evidence="2" id="KW-0004">4Fe-4S</keyword>
<dbReference type="Proteomes" id="UP000031938">
    <property type="component" value="Unassembled WGS sequence"/>
</dbReference>
<protein>
    <recommendedName>
        <fullName evidence="7">Radical SAM core domain-containing protein</fullName>
    </recommendedName>
</protein>
<keyword evidence="9" id="KW-1185">Reference proteome</keyword>
<comment type="caution">
    <text evidence="8">The sequence shown here is derived from an EMBL/GenBank/DDBJ whole genome shotgun (WGS) entry which is preliminary data.</text>
</comment>
<evidence type="ECO:0000313" key="9">
    <source>
        <dbReference type="Proteomes" id="UP000031938"/>
    </source>
</evidence>
<dbReference type="SUPFAM" id="SSF102114">
    <property type="entry name" value="Radical SAM enzymes"/>
    <property type="match status" value="1"/>
</dbReference>
<evidence type="ECO:0000256" key="3">
    <source>
        <dbReference type="ARBA" id="ARBA00022691"/>
    </source>
</evidence>
<evidence type="ECO:0000256" key="2">
    <source>
        <dbReference type="ARBA" id="ARBA00022485"/>
    </source>
</evidence>
<dbReference type="NCBIfam" id="TIGR01212">
    <property type="entry name" value="TIGR01212 family radical SAM protein"/>
    <property type="match status" value="1"/>
</dbReference>
<accession>A0A0C2R0S8</accession>
<evidence type="ECO:0000256" key="6">
    <source>
        <dbReference type="ARBA" id="ARBA00023014"/>
    </source>
</evidence>
<dbReference type="InterPro" id="IPR058240">
    <property type="entry name" value="rSAM_sf"/>
</dbReference>
<name>A0A0C2R0S8_9BACL</name>
<keyword evidence="4" id="KW-0479">Metal-binding</keyword>